<dbReference type="eggNOG" id="KOG0945">
    <property type="taxonomic scope" value="Eukaryota"/>
</dbReference>
<accession>A0A1X7V9B0</accession>
<evidence type="ECO:0000256" key="5">
    <source>
        <dbReference type="ARBA" id="ARBA00030484"/>
    </source>
</evidence>
<reference evidence="11" key="2">
    <citation type="submission" date="2017-05" db="UniProtKB">
        <authorList>
            <consortium name="EnsemblMetazoa"/>
        </authorList>
    </citation>
    <scope>IDENTIFICATION</scope>
</reference>
<dbReference type="Gene3D" id="3.90.470.20">
    <property type="entry name" value="4'-phosphopantetheinyl transferase domain"/>
    <property type="match status" value="2"/>
</dbReference>
<evidence type="ECO:0000259" key="10">
    <source>
        <dbReference type="Pfam" id="PF22624"/>
    </source>
</evidence>
<dbReference type="KEGG" id="aqu:100632405"/>
<dbReference type="Pfam" id="PF01648">
    <property type="entry name" value="ACPS"/>
    <property type="match status" value="1"/>
</dbReference>
<evidence type="ECO:0000313" key="12">
    <source>
        <dbReference type="Proteomes" id="UP000007879"/>
    </source>
</evidence>
<dbReference type="AlphaFoldDB" id="A0A1X7V9B0"/>
<keyword evidence="12" id="KW-1185">Reference proteome</keyword>
<comment type="catalytic activity">
    <reaction evidence="8">
        <text>apo-[ACP] + acetyl-CoA = acetyl-[ACP] + adenosine 3',5'-bisphosphate + H(+)</text>
        <dbReference type="Rhea" id="RHEA:46564"/>
        <dbReference type="Rhea" id="RHEA-COMP:9621"/>
        <dbReference type="Rhea" id="RHEA-COMP:9690"/>
        <dbReference type="ChEBI" id="CHEBI:15378"/>
        <dbReference type="ChEBI" id="CHEBI:29999"/>
        <dbReference type="ChEBI" id="CHEBI:57288"/>
        <dbReference type="ChEBI" id="CHEBI:58343"/>
        <dbReference type="ChEBI" id="CHEBI:78446"/>
    </reaction>
    <physiologicalReaction direction="left-to-right" evidence="8">
        <dbReference type="Rhea" id="RHEA:46565"/>
    </physiologicalReaction>
</comment>
<dbReference type="InParanoid" id="A0A1X7V9B0"/>
<proteinExistence type="inferred from homology"/>
<dbReference type="FunFam" id="3.90.470.20:FF:000003">
    <property type="entry name" value="L-aminoadipate-semialdehyde dehydrogenase-phosphopantetheinyl transferase"/>
    <property type="match status" value="1"/>
</dbReference>
<dbReference type="EC" id="2.7.8.7" evidence="2"/>
<feature type="domain" description="4'-phosphopantetheinyl transferase" evidence="9">
    <location>
        <begin position="112"/>
        <end position="211"/>
    </location>
</feature>
<dbReference type="InterPro" id="IPR050559">
    <property type="entry name" value="P-Pant_transferase_sf"/>
</dbReference>
<dbReference type="InterPro" id="IPR037143">
    <property type="entry name" value="4-PPantetheinyl_Trfase_dom_sf"/>
</dbReference>
<evidence type="ECO:0000256" key="4">
    <source>
        <dbReference type="ARBA" id="ARBA00022679"/>
    </source>
</evidence>
<organism evidence="11">
    <name type="scientific">Amphimedon queenslandica</name>
    <name type="common">Sponge</name>
    <dbReference type="NCBI Taxonomy" id="400682"/>
    <lineage>
        <taxon>Eukaryota</taxon>
        <taxon>Metazoa</taxon>
        <taxon>Porifera</taxon>
        <taxon>Demospongiae</taxon>
        <taxon>Heteroscleromorpha</taxon>
        <taxon>Haplosclerida</taxon>
        <taxon>Niphatidae</taxon>
        <taxon>Amphimedon</taxon>
    </lineage>
</organism>
<dbReference type="GO" id="GO:0008897">
    <property type="term" value="F:holo-[acyl-carrier-protein] synthase activity"/>
    <property type="evidence" value="ECO:0007669"/>
    <property type="project" value="UniProtKB-EC"/>
</dbReference>
<keyword evidence="4" id="KW-0808">Transferase</keyword>
<feature type="domain" description="4'-phosphopantetheinyl transferase N-terminal" evidence="10">
    <location>
        <begin position="13"/>
        <end position="109"/>
    </location>
</feature>
<comment type="catalytic activity">
    <reaction evidence="7">
        <text>apo-[ACP] + CoA = holo-[ACP] + adenosine 3',5'-bisphosphate + H(+)</text>
        <dbReference type="Rhea" id="RHEA:12068"/>
        <dbReference type="Rhea" id="RHEA-COMP:9685"/>
        <dbReference type="Rhea" id="RHEA-COMP:9690"/>
        <dbReference type="ChEBI" id="CHEBI:15378"/>
        <dbReference type="ChEBI" id="CHEBI:29999"/>
        <dbReference type="ChEBI" id="CHEBI:57287"/>
        <dbReference type="ChEBI" id="CHEBI:58343"/>
        <dbReference type="ChEBI" id="CHEBI:64479"/>
        <dbReference type="EC" id="2.7.8.7"/>
    </reaction>
    <physiologicalReaction direction="left-to-right" evidence="7">
        <dbReference type="Rhea" id="RHEA:12069"/>
    </physiologicalReaction>
</comment>
<sequence length="289" mass="32622">MAAGLRWYVSLSRWKTITEDWNVAMSLIQPEESERINQFVFKEDASLSLIGRLLLRAGTAKRTGATNNEINFDRTERGKPYLVEPSLGGCGLDLNVSHQGDYAVLAGEEGMRVGVDVMDCTRPRGIASLDQFFTTMRRQFTEREWHQIRSPSSEEDKLKLFYRFWCLKESYIKATGIGLSHGLQRLEFTLDPSSPWKYGADTPSCSSTVLSVDGIEQTQWSFEESFIDRKHCVAVAIEGTCHSGSFIEVTVPKLLESLAVDINMIDPNHWELQKKRPSKNVSCLNSDNG</sequence>
<dbReference type="STRING" id="400682.A0A1X7V9B0"/>
<dbReference type="Proteomes" id="UP000007879">
    <property type="component" value="Unassembled WGS sequence"/>
</dbReference>
<comment type="similarity">
    <text evidence="1">Belongs to the P-Pant transferase superfamily. AcpS family.</text>
</comment>
<evidence type="ECO:0000256" key="2">
    <source>
        <dbReference type="ARBA" id="ARBA00013172"/>
    </source>
</evidence>
<dbReference type="Pfam" id="PF22624">
    <property type="entry name" value="AASDHPPT_N"/>
    <property type="match status" value="1"/>
</dbReference>
<dbReference type="EnsemblMetazoa" id="Aqu2.1.36102_001">
    <property type="protein sequence ID" value="Aqu2.1.36102_001"/>
    <property type="gene ID" value="Aqu2.1.36102"/>
</dbReference>
<dbReference type="GO" id="GO:0005829">
    <property type="term" value="C:cytosol"/>
    <property type="evidence" value="ECO:0007669"/>
    <property type="project" value="TreeGrafter"/>
</dbReference>
<dbReference type="InterPro" id="IPR008278">
    <property type="entry name" value="4-PPantetheinyl_Trfase_dom"/>
</dbReference>
<evidence type="ECO:0000256" key="7">
    <source>
        <dbReference type="ARBA" id="ARBA00048641"/>
    </source>
</evidence>
<evidence type="ECO:0000256" key="1">
    <source>
        <dbReference type="ARBA" id="ARBA00006195"/>
    </source>
</evidence>
<name>A0A1X7V9B0_AMPQE</name>
<dbReference type="GO" id="GO:0000287">
    <property type="term" value="F:magnesium ion binding"/>
    <property type="evidence" value="ECO:0007669"/>
    <property type="project" value="InterPro"/>
</dbReference>
<evidence type="ECO:0000256" key="3">
    <source>
        <dbReference type="ARBA" id="ARBA00016301"/>
    </source>
</evidence>
<protein>
    <recommendedName>
        <fullName evidence="3">L-aminoadipate-semialdehyde dehydrogenase-phosphopantetheinyl transferase</fullName>
        <ecNumber evidence="2">2.7.8.7</ecNumber>
    </recommendedName>
    <alternativeName>
        <fullName evidence="5">4'-phosphopantetheinyl transferase</fullName>
    </alternativeName>
    <alternativeName>
        <fullName evidence="6">Alpha-aminoadipic semialdehyde dehydrogenase-phosphopantetheinyl transferase</fullName>
    </alternativeName>
</protein>
<dbReference type="GO" id="GO:0019878">
    <property type="term" value="P:lysine biosynthetic process via aminoadipic acid"/>
    <property type="evidence" value="ECO:0007669"/>
    <property type="project" value="TreeGrafter"/>
</dbReference>
<evidence type="ECO:0000256" key="8">
    <source>
        <dbReference type="ARBA" id="ARBA00048794"/>
    </source>
</evidence>
<dbReference type="PANTHER" id="PTHR12215">
    <property type="entry name" value="PHOSPHOPANTETHEINE TRANSFERASE"/>
    <property type="match status" value="1"/>
</dbReference>
<dbReference type="PANTHER" id="PTHR12215:SF10">
    <property type="entry name" value="L-AMINOADIPATE-SEMIALDEHYDE DEHYDROGENASE-PHOSPHOPANTETHEINYL TRANSFERASE"/>
    <property type="match status" value="1"/>
</dbReference>
<dbReference type="SUPFAM" id="SSF56214">
    <property type="entry name" value="4'-phosphopantetheinyl transferase"/>
    <property type="match status" value="2"/>
</dbReference>
<dbReference type="OMA" id="WVFEESL"/>
<gene>
    <name evidence="11" type="primary">100632405</name>
</gene>
<reference evidence="12" key="1">
    <citation type="journal article" date="2010" name="Nature">
        <title>The Amphimedon queenslandica genome and the evolution of animal complexity.</title>
        <authorList>
            <person name="Srivastava M."/>
            <person name="Simakov O."/>
            <person name="Chapman J."/>
            <person name="Fahey B."/>
            <person name="Gauthier M.E."/>
            <person name="Mitros T."/>
            <person name="Richards G.S."/>
            <person name="Conaco C."/>
            <person name="Dacre M."/>
            <person name="Hellsten U."/>
            <person name="Larroux C."/>
            <person name="Putnam N.H."/>
            <person name="Stanke M."/>
            <person name="Adamska M."/>
            <person name="Darling A."/>
            <person name="Degnan S.M."/>
            <person name="Oakley T.H."/>
            <person name="Plachetzki D.C."/>
            <person name="Zhai Y."/>
            <person name="Adamski M."/>
            <person name="Calcino A."/>
            <person name="Cummins S.F."/>
            <person name="Goodstein D.M."/>
            <person name="Harris C."/>
            <person name="Jackson D.J."/>
            <person name="Leys S.P."/>
            <person name="Shu S."/>
            <person name="Woodcroft B.J."/>
            <person name="Vervoort M."/>
            <person name="Kosik K.S."/>
            <person name="Manning G."/>
            <person name="Degnan B.M."/>
            <person name="Rokhsar D.S."/>
        </authorList>
    </citation>
    <scope>NUCLEOTIDE SEQUENCE [LARGE SCALE GENOMIC DNA]</scope>
</reference>
<dbReference type="InterPro" id="IPR055066">
    <property type="entry name" value="AASDHPPT_N"/>
</dbReference>
<evidence type="ECO:0000259" key="9">
    <source>
        <dbReference type="Pfam" id="PF01648"/>
    </source>
</evidence>
<evidence type="ECO:0000313" key="11">
    <source>
        <dbReference type="EnsemblMetazoa" id="Aqu2.1.36102_001"/>
    </source>
</evidence>
<dbReference type="OrthoDB" id="26719at2759"/>
<evidence type="ECO:0000256" key="6">
    <source>
        <dbReference type="ARBA" id="ARBA00033443"/>
    </source>
</evidence>
<dbReference type="EnsemblMetazoa" id="XM_003385324.3">
    <property type="protein sequence ID" value="XP_003385372.1"/>
    <property type="gene ID" value="LOC100632405"/>
</dbReference>